<proteinExistence type="predicted"/>
<dbReference type="OrthoDB" id="6614329at2759"/>
<organism evidence="3">
    <name type="scientific">Thrips palmi</name>
    <name type="common">Melon thrips</name>
    <dbReference type="NCBI Taxonomy" id="161013"/>
    <lineage>
        <taxon>Eukaryota</taxon>
        <taxon>Metazoa</taxon>
        <taxon>Ecdysozoa</taxon>
        <taxon>Arthropoda</taxon>
        <taxon>Hexapoda</taxon>
        <taxon>Insecta</taxon>
        <taxon>Pterygota</taxon>
        <taxon>Neoptera</taxon>
        <taxon>Paraneoptera</taxon>
        <taxon>Thysanoptera</taxon>
        <taxon>Terebrantia</taxon>
        <taxon>Thripoidea</taxon>
        <taxon>Thripidae</taxon>
        <taxon>Thrips</taxon>
    </lineage>
</organism>
<evidence type="ECO:0000313" key="3">
    <source>
        <dbReference type="RefSeq" id="XP_034232208.1"/>
    </source>
</evidence>
<feature type="signal peptide" evidence="1">
    <location>
        <begin position="1"/>
        <end position="22"/>
    </location>
</feature>
<dbReference type="InParanoid" id="A0A6P8XYP2"/>
<dbReference type="GeneID" id="117640084"/>
<dbReference type="AlphaFoldDB" id="A0A6P8XYP2"/>
<dbReference type="CDD" id="cd00104">
    <property type="entry name" value="KAZAL_FS"/>
    <property type="match status" value="1"/>
</dbReference>
<keyword evidence="3" id="KW-0646">Protease inhibitor</keyword>
<dbReference type="Gene3D" id="3.30.60.30">
    <property type="match status" value="1"/>
</dbReference>
<dbReference type="SUPFAM" id="SSF100895">
    <property type="entry name" value="Kazal-type serine protease inhibitors"/>
    <property type="match status" value="1"/>
</dbReference>
<dbReference type="KEGG" id="tpal:117640084"/>
<keyword evidence="1" id="KW-0732">Signal</keyword>
<dbReference type="InterPro" id="IPR036058">
    <property type="entry name" value="Kazal_dom_sf"/>
</dbReference>
<reference evidence="3" key="1">
    <citation type="submission" date="2025-08" db="UniProtKB">
        <authorList>
            <consortium name="RefSeq"/>
        </authorList>
    </citation>
    <scope>IDENTIFICATION</scope>
    <source>
        <tissue evidence="3">Total insect</tissue>
    </source>
</reference>
<dbReference type="Proteomes" id="UP000515158">
    <property type="component" value="Unplaced"/>
</dbReference>
<dbReference type="RefSeq" id="XP_034232208.1">
    <property type="nucleotide sequence ID" value="XM_034376317.1"/>
</dbReference>
<protein>
    <submittedName>
        <fullName evidence="3">Extracellular protease inhibitor 10-like</fullName>
    </submittedName>
</protein>
<dbReference type="GO" id="GO:0030414">
    <property type="term" value="F:peptidase inhibitor activity"/>
    <property type="evidence" value="ECO:0007669"/>
    <property type="project" value="UniProtKB-KW"/>
</dbReference>
<sequence>MKAFSVLLVAVLAAGLLASAFAGDEPGERCPFGCLAVEDPVCGFYRGVHRTFSNSCIMDLENCVKRQYWRKVADCACVPPALAPGK</sequence>
<keyword evidence="2" id="KW-1185">Reference proteome</keyword>
<evidence type="ECO:0000256" key="1">
    <source>
        <dbReference type="SAM" id="SignalP"/>
    </source>
</evidence>
<name>A0A6P8XYP2_THRPL</name>
<evidence type="ECO:0000313" key="2">
    <source>
        <dbReference type="Proteomes" id="UP000515158"/>
    </source>
</evidence>
<feature type="chain" id="PRO_5027612033" evidence="1">
    <location>
        <begin position="23"/>
        <end position="86"/>
    </location>
</feature>
<accession>A0A6P8XYP2</accession>
<gene>
    <name evidence="3" type="primary">LOC117640084</name>
</gene>